<reference evidence="8" key="1">
    <citation type="journal article" date="2014" name="BMC Genomics">
        <title>Characterizing the developmental transcriptome of the oriental fruit fly, Bactrocera dorsalis (Diptera: Tephritidae) through comparative genomic analysis with Drosophila melanogaster utilizing modENCODE datasets.</title>
        <authorList>
            <person name="Geib S.M."/>
            <person name="Calla B."/>
            <person name="Hall B."/>
            <person name="Hou S."/>
            <person name="Manoukis N.C."/>
        </authorList>
    </citation>
    <scope>NUCLEOTIDE SEQUENCE</scope>
    <source>
        <strain evidence="8">Punador</strain>
    </source>
</reference>
<feature type="domain" description="POP1 C-terminal" evidence="7">
    <location>
        <begin position="689"/>
        <end position="880"/>
    </location>
</feature>
<feature type="domain" description="POPLD" evidence="6">
    <location>
        <begin position="548"/>
        <end position="635"/>
    </location>
</feature>
<dbReference type="GO" id="GO:0001682">
    <property type="term" value="P:tRNA 5'-leader removal"/>
    <property type="evidence" value="ECO:0007669"/>
    <property type="project" value="InterPro"/>
</dbReference>
<dbReference type="GO" id="GO:0005655">
    <property type="term" value="C:nucleolar ribonuclease P complex"/>
    <property type="evidence" value="ECO:0007669"/>
    <property type="project" value="InterPro"/>
</dbReference>
<dbReference type="InterPro" id="IPR009723">
    <property type="entry name" value="Pop1_N"/>
</dbReference>
<dbReference type="Pfam" id="PF08170">
    <property type="entry name" value="POPLD"/>
    <property type="match status" value="1"/>
</dbReference>
<gene>
    <name evidence="8" type="primary">POP1</name>
</gene>
<protein>
    <submittedName>
        <fullName evidence="8">Ribonucleases P/MRP protein subunit POP1</fullName>
    </submittedName>
</protein>
<dbReference type="EMBL" id="GAKP01012237">
    <property type="protein sequence ID" value="JAC46715.1"/>
    <property type="molecule type" value="Transcribed_RNA"/>
</dbReference>
<feature type="domain" description="Pop1 N-terminal" evidence="5">
    <location>
        <begin position="60"/>
        <end position="127"/>
    </location>
</feature>
<evidence type="ECO:0000313" key="8">
    <source>
        <dbReference type="EMBL" id="JAC46718.1"/>
    </source>
</evidence>
<dbReference type="AlphaFoldDB" id="A0A034VYX3"/>
<dbReference type="PANTHER" id="PTHR22731:SF3">
    <property type="entry name" value="RIBONUCLEASES P_MRP PROTEIN SUBUNIT POP1"/>
    <property type="match status" value="1"/>
</dbReference>
<dbReference type="InterPro" id="IPR012590">
    <property type="entry name" value="POPLD_dom"/>
</dbReference>
<feature type="compositionally biased region" description="Basic residues" evidence="4">
    <location>
        <begin position="85"/>
        <end position="105"/>
    </location>
</feature>
<organism evidence="8">
    <name type="scientific">Bactrocera dorsalis</name>
    <name type="common">Oriental fruit fly</name>
    <name type="synonym">Dacus dorsalis</name>
    <dbReference type="NCBI Taxonomy" id="27457"/>
    <lineage>
        <taxon>Eukaryota</taxon>
        <taxon>Metazoa</taxon>
        <taxon>Ecdysozoa</taxon>
        <taxon>Arthropoda</taxon>
        <taxon>Hexapoda</taxon>
        <taxon>Insecta</taxon>
        <taxon>Pterygota</taxon>
        <taxon>Neoptera</taxon>
        <taxon>Endopterygota</taxon>
        <taxon>Diptera</taxon>
        <taxon>Brachycera</taxon>
        <taxon>Muscomorpha</taxon>
        <taxon>Tephritoidea</taxon>
        <taxon>Tephritidae</taxon>
        <taxon>Bactrocera</taxon>
        <taxon>Bactrocera</taxon>
    </lineage>
</organism>
<comment type="subcellular location">
    <subcellularLocation>
        <location evidence="1">Nucleus</location>
    </subcellularLocation>
</comment>
<evidence type="ECO:0000259" key="6">
    <source>
        <dbReference type="Pfam" id="PF08170"/>
    </source>
</evidence>
<evidence type="ECO:0000259" key="7">
    <source>
        <dbReference type="Pfam" id="PF22770"/>
    </source>
</evidence>
<name>A0A034VYX3_BACDO</name>
<feature type="compositionally biased region" description="Polar residues" evidence="4">
    <location>
        <begin position="107"/>
        <end position="119"/>
    </location>
</feature>
<dbReference type="PANTHER" id="PTHR22731">
    <property type="entry name" value="RIBONUCLEASES P/MRP PROTEIN SUBUNIT POP1"/>
    <property type="match status" value="1"/>
</dbReference>
<keyword evidence="3" id="KW-0539">Nucleus</keyword>
<feature type="region of interest" description="Disordered" evidence="4">
    <location>
        <begin position="85"/>
        <end position="127"/>
    </location>
</feature>
<evidence type="ECO:0000256" key="1">
    <source>
        <dbReference type="ARBA" id="ARBA00004123"/>
    </source>
</evidence>
<dbReference type="Pfam" id="PF22770">
    <property type="entry name" value="POP1_C"/>
    <property type="match status" value="1"/>
</dbReference>
<feature type="domain" description="Pop1 N-terminal" evidence="5">
    <location>
        <begin position="136"/>
        <end position="201"/>
    </location>
</feature>
<accession>A0A034VYX3</accession>
<dbReference type="GO" id="GO:0000172">
    <property type="term" value="C:ribonuclease MRP complex"/>
    <property type="evidence" value="ECO:0007669"/>
    <property type="project" value="InterPro"/>
</dbReference>
<evidence type="ECO:0000256" key="3">
    <source>
        <dbReference type="ARBA" id="ARBA00023242"/>
    </source>
</evidence>
<dbReference type="EMBL" id="GAKP01012234">
    <property type="protein sequence ID" value="JAC46718.1"/>
    <property type="molecule type" value="Transcribed_RNA"/>
</dbReference>
<sequence>MLFVLITPGNVFFLKNLNKCNKTENIMGSNKLEYDSSLGGHVSLPTHVQTFRYAANVVSEMRQLIDEVRNPVSRKLVFQTLPKHMRRRAMSHHPKRLPRKYRAAHRSQMSKAGKPQQTKRPSRKFRRRPGNLLRDYLRRQRKNIWLETHIWHAKRFHMVERWGYKLPHSSCDKTYRACYRASAEHCLLQDMSFYACIELKGKLEDLRIGFARLSSTCCGFSIAAKTYLTGRREGSIDLFRDGKYPEYALGRISFMWQPISNNETKDEEEIPRTLWLWVHPSAYPAVVEELIKVFEVTSLNSIKVPIETDETKHSLRELPEDNKSSKPIKPKELRRLQFMTKTLAFEHIKRYGNVKTGVKMNELKDTMNRFRLTGHLAQSVLLHTFKPKNLKDGTASTWLHTLFEQNPEFKSIHENQLEFWQNCSDVGSSAELLSNMILALNIEDPRLNRPKKRTKAQHKQPLSDSSSDFLFNMPDNLAQSILWDTKIRDGLCKSMITPSEYSKLRAKHAVVPGVRCQFEEDMQAVPVILIQRPGSQRPQYKRLGYGCGWDVIIPAGYGMPIWLSLIMWGAKPGGLREFESIAREMGTEEYLPDTIAGRVLANTRHYELRAKYFRKPPNRRQNYRKLAIISPFRAPFSELVRDWSSSVSAQGNALTQTFHILRDRALLQQLLLHIQGKCKTFPTEIPENSLIQLHFRMKSRGNLEDYSLICLPTRGDFKRNLKQIKKSNHEPVFSEPLLPDLAERERKQLRQTHKKLLKRLRARRVREKRKLQETSTTRVYIRAANTATLVAAQLERMCKLWLPEDFATLYTVRKQCQREVFGYATTAHFSYTEATVCAVGYVTPAGLQQLLTLCRQCNVRQPMCLMRSPKSRHYRFACFKLHLDV</sequence>
<dbReference type="OrthoDB" id="442863at2759"/>
<evidence type="ECO:0000256" key="2">
    <source>
        <dbReference type="ARBA" id="ARBA00022694"/>
    </source>
</evidence>
<dbReference type="InterPro" id="IPR055079">
    <property type="entry name" value="POP1_C"/>
</dbReference>
<evidence type="ECO:0000256" key="4">
    <source>
        <dbReference type="SAM" id="MobiDB-lite"/>
    </source>
</evidence>
<dbReference type="Pfam" id="PF06978">
    <property type="entry name" value="POP1_N"/>
    <property type="match status" value="2"/>
</dbReference>
<dbReference type="InterPro" id="IPR039182">
    <property type="entry name" value="Pop1"/>
</dbReference>
<proteinExistence type="predicted"/>
<evidence type="ECO:0000259" key="5">
    <source>
        <dbReference type="Pfam" id="PF06978"/>
    </source>
</evidence>
<keyword evidence="2" id="KW-0819">tRNA processing</keyword>